<dbReference type="AlphaFoldDB" id="A0A556MFN3"/>
<organism evidence="3 4">
    <name type="scientific">Mucilaginibacter corticis</name>
    <dbReference type="NCBI Taxonomy" id="2597670"/>
    <lineage>
        <taxon>Bacteria</taxon>
        <taxon>Pseudomonadati</taxon>
        <taxon>Bacteroidota</taxon>
        <taxon>Sphingobacteriia</taxon>
        <taxon>Sphingobacteriales</taxon>
        <taxon>Sphingobacteriaceae</taxon>
        <taxon>Mucilaginibacter</taxon>
    </lineage>
</organism>
<dbReference type="EMBL" id="VLPK01000004">
    <property type="protein sequence ID" value="TSJ38728.1"/>
    <property type="molecule type" value="Genomic_DNA"/>
</dbReference>
<evidence type="ECO:0000256" key="2">
    <source>
        <dbReference type="SAM" id="Phobius"/>
    </source>
</evidence>
<evidence type="ECO:0000313" key="3">
    <source>
        <dbReference type="EMBL" id="TSJ38728.1"/>
    </source>
</evidence>
<keyword evidence="2" id="KW-1133">Transmembrane helix</keyword>
<keyword evidence="2" id="KW-0472">Membrane</keyword>
<reference evidence="3 4" key="1">
    <citation type="submission" date="2019-07" db="EMBL/GenBank/DDBJ databases">
        <authorList>
            <person name="Huq M.A."/>
        </authorList>
    </citation>
    <scope>NUCLEOTIDE SEQUENCE [LARGE SCALE GENOMIC DNA]</scope>
    <source>
        <strain evidence="3 4">MAH-19</strain>
    </source>
</reference>
<keyword evidence="2" id="KW-0812">Transmembrane</keyword>
<dbReference type="OrthoDB" id="653949at2"/>
<keyword evidence="4" id="KW-1185">Reference proteome</keyword>
<dbReference type="RefSeq" id="WP_144250009.1">
    <property type="nucleotide sequence ID" value="NZ_VLPK01000004.1"/>
</dbReference>
<evidence type="ECO:0000256" key="1">
    <source>
        <dbReference type="SAM" id="MobiDB-lite"/>
    </source>
</evidence>
<comment type="caution">
    <text evidence="3">The sequence shown here is derived from an EMBL/GenBank/DDBJ whole genome shotgun (WGS) entry which is preliminary data.</text>
</comment>
<feature type="region of interest" description="Disordered" evidence="1">
    <location>
        <begin position="308"/>
        <end position="330"/>
    </location>
</feature>
<accession>A0A556MFN3</accession>
<protein>
    <recommendedName>
        <fullName evidence="5">SPOR domain-containing protein</fullName>
    </recommendedName>
</protein>
<feature type="transmembrane region" description="Helical" evidence="2">
    <location>
        <begin position="222"/>
        <end position="244"/>
    </location>
</feature>
<proteinExistence type="predicted"/>
<evidence type="ECO:0008006" key="5">
    <source>
        <dbReference type="Google" id="ProtNLM"/>
    </source>
</evidence>
<gene>
    <name evidence="3" type="ORF">FO440_19685</name>
</gene>
<sequence length="437" mass="47729">MDVGFYLSELLMQQGEVDIPGLGNFERLRMSGYYDENERAFYPPYHRAKFTAGTAGTEELSGYIALKKHISGASAEYFVEKYVANLKQEALTGEVAVGNLGWFYTDGGQLTFKPADKITDDSIFYGLEPVGIAKTNGTVVEEVPAVPAAVVAEETAVVAEVQHHPEPVIVPEPVVEPVIVSEPVVFENHYQAQPVEFYNRQEGAEYTYVAPETDERKSPLRIFLIIVVIILLLDTVILGIYRYYPDVFAKVAFWQDNTKPADTVKANTEVPVKVADTANTDSIETAEGPQSKGDTVVKAAPAVKKTEPKKAAPVVATKKEEPAAKPPVTVTKPAATTTAAAALDTSALKPSDATGTRRFEVYVLACKTMPTAMRYSMKLRKKGLDPRIVTDAPGKLIHISIGHFATQKEAMAYGIQQQENGKVSTDAYPIEIIPQKK</sequence>
<evidence type="ECO:0000313" key="4">
    <source>
        <dbReference type="Proteomes" id="UP000318733"/>
    </source>
</evidence>
<dbReference type="Proteomes" id="UP000318733">
    <property type="component" value="Unassembled WGS sequence"/>
</dbReference>
<name>A0A556MFN3_9SPHI</name>